<evidence type="ECO:0000313" key="2">
    <source>
        <dbReference type="Proteomes" id="UP000789396"/>
    </source>
</evidence>
<gene>
    <name evidence="1" type="ORF">RFULGI_LOCUS3431</name>
</gene>
<sequence>DCDKIRPKIVREFEGVLSRFGKIETISILVAPLINNFTRKSIDRLKSSEYNLIFTDELNLSLDLFQFVKSK</sequence>
<dbReference type="Proteomes" id="UP000789396">
    <property type="component" value="Unassembled WGS sequence"/>
</dbReference>
<dbReference type="InterPro" id="IPR018828">
    <property type="entry name" value="RRG7"/>
</dbReference>
<dbReference type="OrthoDB" id="2429086at2759"/>
<evidence type="ECO:0000313" key="1">
    <source>
        <dbReference type="EMBL" id="CAG8522770.1"/>
    </source>
</evidence>
<protein>
    <submittedName>
        <fullName evidence="1">1572_t:CDS:1</fullName>
    </submittedName>
</protein>
<organism evidence="1 2">
    <name type="scientific">Racocetra fulgida</name>
    <dbReference type="NCBI Taxonomy" id="60492"/>
    <lineage>
        <taxon>Eukaryota</taxon>
        <taxon>Fungi</taxon>
        <taxon>Fungi incertae sedis</taxon>
        <taxon>Mucoromycota</taxon>
        <taxon>Glomeromycotina</taxon>
        <taxon>Glomeromycetes</taxon>
        <taxon>Diversisporales</taxon>
        <taxon>Gigasporaceae</taxon>
        <taxon>Racocetra</taxon>
    </lineage>
</organism>
<dbReference type="AlphaFoldDB" id="A0A9N9A899"/>
<dbReference type="Pfam" id="PF10356">
    <property type="entry name" value="RRG7"/>
    <property type="match status" value="1"/>
</dbReference>
<feature type="non-terminal residue" evidence="1">
    <location>
        <position position="1"/>
    </location>
</feature>
<reference evidence="1" key="1">
    <citation type="submission" date="2021-06" db="EMBL/GenBank/DDBJ databases">
        <authorList>
            <person name="Kallberg Y."/>
            <person name="Tangrot J."/>
            <person name="Rosling A."/>
        </authorList>
    </citation>
    <scope>NUCLEOTIDE SEQUENCE</scope>
    <source>
        <strain evidence="1">IN212</strain>
    </source>
</reference>
<comment type="caution">
    <text evidence="1">The sequence shown here is derived from an EMBL/GenBank/DDBJ whole genome shotgun (WGS) entry which is preliminary data.</text>
</comment>
<name>A0A9N9A899_9GLOM</name>
<dbReference type="EMBL" id="CAJVPZ010002994">
    <property type="protein sequence ID" value="CAG8522770.1"/>
    <property type="molecule type" value="Genomic_DNA"/>
</dbReference>
<accession>A0A9N9A899</accession>
<proteinExistence type="predicted"/>
<keyword evidence="2" id="KW-1185">Reference proteome</keyword>